<feature type="compositionally biased region" description="Polar residues" evidence="1">
    <location>
        <begin position="19"/>
        <end position="30"/>
    </location>
</feature>
<reference evidence="3" key="1">
    <citation type="journal article" date="2020" name="New Phytol.">
        <title>Comparative genomics reveals dynamic genome evolution in host specialist ectomycorrhizal fungi.</title>
        <authorList>
            <person name="Lofgren L.A."/>
            <person name="Nguyen N.H."/>
            <person name="Vilgalys R."/>
            <person name="Ruytinx J."/>
            <person name="Liao H.L."/>
            <person name="Branco S."/>
            <person name="Kuo A."/>
            <person name="LaButti K."/>
            <person name="Lipzen A."/>
            <person name="Andreopoulos W."/>
            <person name="Pangilinan J."/>
            <person name="Riley R."/>
            <person name="Hundley H."/>
            <person name="Na H."/>
            <person name="Barry K."/>
            <person name="Grigoriev I.V."/>
            <person name="Stajich J.E."/>
            <person name="Kennedy P.G."/>
        </authorList>
    </citation>
    <scope>NUCLEOTIDE SEQUENCE</scope>
    <source>
        <strain evidence="3">FC203</strain>
    </source>
</reference>
<accession>A0AAD4EHM4</accession>
<dbReference type="AlphaFoldDB" id="A0AAD4EHM4"/>
<evidence type="ECO:0000259" key="2">
    <source>
        <dbReference type="PROSITE" id="PS50181"/>
    </source>
</evidence>
<keyword evidence="4" id="KW-1185">Reference proteome</keyword>
<dbReference type="InterPro" id="IPR001810">
    <property type="entry name" value="F-box_dom"/>
</dbReference>
<evidence type="ECO:0000313" key="4">
    <source>
        <dbReference type="Proteomes" id="UP001195769"/>
    </source>
</evidence>
<comment type="caution">
    <text evidence="3">The sequence shown here is derived from an EMBL/GenBank/DDBJ whole genome shotgun (WGS) entry which is preliminary data.</text>
</comment>
<feature type="region of interest" description="Disordered" evidence="1">
    <location>
        <begin position="1"/>
        <end position="30"/>
    </location>
</feature>
<dbReference type="SUPFAM" id="SSF52058">
    <property type="entry name" value="L domain-like"/>
    <property type="match status" value="1"/>
</dbReference>
<feature type="domain" description="F-box" evidence="2">
    <location>
        <begin position="32"/>
        <end position="81"/>
    </location>
</feature>
<dbReference type="PROSITE" id="PS50181">
    <property type="entry name" value="FBOX"/>
    <property type="match status" value="1"/>
</dbReference>
<name>A0AAD4EHM4_9AGAM</name>
<dbReference type="Gene3D" id="3.80.10.10">
    <property type="entry name" value="Ribonuclease Inhibitor"/>
    <property type="match status" value="1"/>
</dbReference>
<protein>
    <recommendedName>
        <fullName evidence="2">F-box domain-containing protein</fullName>
    </recommendedName>
</protein>
<organism evidence="3 4">
    <name type="scientific">Suillus fuscotomentosus</name>
    <dbReference type="NCBI Taxonomy" id="1912939"/>
    <lineage>
        <taxon>Eukaryota</taxon>
        <taxon>Fungi</taxon>
        <taxon>Dikarya</taxon>
        <taxon>Basidiomycota</taxon>
        <taxon>Agaricomycotina</taxon>
        <taxon>Agaricomycetes</taxon>
        <taxon>Agaricomycetidae</taxon>
        <taxon>Boletales</taxon>
        <taxon>Suillineae</taxon>
        <taxon>Suillaceae</taxon>
        <taxon>Suillus</taxon>
    </lineage>
</organism>
<gene>
    <name evidence="3" type="ORF">F5891DRAFT_1244354</name>
</gene>
<dbReference type="GeneID" id="64664075"/>
<dbReference type="EMBL" id="JABBWK010000005">
    <property type="protein sequence ID" value="KAG1906242.1"/>
    <property type="molecule type" value="Genomic_DNA"/>
</dbReference>
<evidence type="ECO:0000256" key="1">
    <source>
        <dbReference type="SAM" id="MobiDB-lite"/>
    </source>
</evidence>
<dbReference type="InterPro" id="IPR032675">
    <property type="entry name" value="LRR_dom_sf"/>
</dbReference>
<proteinExistence type="predicted"/>
<dbReference type="Proteomes" id="UP001195769">
    <property type="component" value="Unassembled WGS sequence"/>
</dbReference>
<sequence length="333" mass="38198">MQTSNSNIDSPPISASIGELQQPSDTSFGGSSLRIPRLPAEILSEIFLHSLSDDLPFSPTQRICRQWREVALGLPWLWTQLQLIADDDLRERVLAYDLWLKRSRGCPLLLKLECYTDFSEARSLLQPYIQGPVMMEDFHGLKELIVRTHGHDSKRAIECSISKLPCNLRKMDLLDLWVSCNQLDFVANSRWAHLTHLEVRVNGLDAFPRILRLCPNLSSVTILSIFHPIKNQEPVMHTNLRCLYMCANLYPNLDRKPGLFKVLMLPNLCVLQAAHMGRWPQEEFQAFLTRLKCSLERLAFRGVSLTDQQREEYAALVPCFEIMKTTTADPLRL</sequence>
<dbReference type="RefSeq" id="XP_041231817.1">
    <property type="nucleotide sequence ID" value="XM_041369777.1"/>
</dbReference>
<evidence type="ECO:0000313" key="3">
    <source>
        <dbReference type="EMBL" id="KAG1906242.1"/>
    </source>
</evidence>